<dbReference type="GO" id="GO:0005935">
    <property type="term" value="C:cellular bud neck"/>
    <property type="evidence" value="ECO:0007669"/>
    <property type="project" value="TreeGrafter"/>
</dbReference>
<dbReference type="EMBL" id="PKFP01000008">
    <property type="protein sequence ID" value="PVH18090.1"/>
    <property type="molecule type" value="Genomic_DNA"/>
</dbReference>
<dbReference type="VEuPathDB" id="FungiDB:CXQ87_001007"/>
<feature type="domain" description="Meiotically up-regulated protein Msb1/Mug8" evidence="2">
    <location>
        <begin position="359"/>
        <end position="412"/>
    </location>
</feature>
<dbReference type="GO" id="GO:0005934">
    <property type="term" value="C:cellular bud tip"/>
    <property type="evidence" value="ECO:0007669"/>
    <property type="project" value="TreeGrafter"/>
</dbReference>
<dbReference type="Pfam" id="PF08101">
    <property type="entry name" value="Msb1-Mug8_dom"/>
    <property type="match status" value="2"/>
</dbReference>
<feature type="compositionally biased region" description="Basic and acidic residues" evidence="1">
    <location>
        <begin position="841"/>
        <end position="853"/>
    </location>
</feature>
<feature type="compositionally biased region" description="Basic and acidic residues" evidence="1">
    <location>
        <begin position="641"/>
        <end position="653"/>
    </location>
</feature>
<sequence length="916" mass="103952">MAQARPKRDMSLPQLPPAAQSDDSSSSIIPRDQFTRKRIKDLHNFITQELKKRGTKTPHVFLPFRSRVDDQKLERFLATIFPNGQMIDTSNESATKRILAGFDEFTLICGLKYLWCRLPNSEIIGWDNYLHFKRLEREHGYPKDAFLRLMPKCVSTRAHASIVYDFLDLLVSIASYSQYNYLSGRKISKMASMWAFNSIGNSKSAFYDATAFKENSFVSGLESWKKTCIGLFHLFLAFLRAMMPDNEDQLFKGPKSLQSLLSTNSYPPPENSDSIKSVITIPCVHVKTTRRSSDPYALITKIRQNLKFDRKDEFVSVENYTILKNIFLKDSTNEIISTLTDESRRILTRINPDIPLFSEISITNVTLQDYYIWTWLSSLASDQSSYAKALFGRSIVVEAGLRGFQKWLILTETSISPDEYISRMKGSERLRSKSPLKREKSPLKDLPPPPGSSNGLAPPPVSKNGLLPEVRFQEEPFGMEQYTYEPDHHQGMPYQGRIGHPKPVDDYSQYMRGLNDDDHLAQNFNDLNINKQSGGQQRPRPPPVDLSQQEQPLNVKKVHKKSKEPNGHDNGYSNGHYNPDHSGFPQEQYPQEALQYSATHPPQDYSEPFDNYTTLHDRPEEPQSTEPFDNYYVPNSHHGSKPKEAKAVHDSSRKSPRRKHQDLPPAPVDNRMQDGYSGMPPASYSQEPPVPYSQEPPASHDPYSMPTGRAGNSIPHQPQEIPQTYSIDQYQQYQENHLPPQTEFDNSQLPAQHSEAVPEKPKKKKKKKKSKPRDDFGIPVDQLPDGPPPPLPAELAQQFEHQPQNGDYHNGHGAFNSTTQPPPPPEKPEAKGSPRHIQHPRAAEKDHQPHEHPLQQSIQIPPQEKTPRGTPSKSSLPIGVSHHNGISSAGRSKRGCIVERMRHTSVVLQSMVPIVT</sequence>
<feature type="compositionally biased region" description="Basic and acidic residues" evidence="1">
    <location>
        <begin position="426"/>
        <end position="443"/>
    </location>
</feature>
<evidence type="ECO:0000313" key="4">
    <source>
        <dbReference type="Proteomes" id="UP000244406"/>
    </source>
</evidence>
<evidence type="ECO:0000256" key="1">
    <source>
        <dbReference type="SAM" id="MobiDB-lite"/>
    </source>
</evidence>
<reference evidence="3 4" key="1">
    <citation type="submission" date="2017-12" db="EMBL/GenBank/DDBJ databases">
        <title>Genome Sequence of the Amphotericin B-resistant Candida duobushaemulonii strain, B09383.</title>
        <authorList>
            <person name="Chow N.A."/>
            <person name="Gade L."/>
            <person name="Batra D."/>
            <person name="Rowe L.A."/>
            <person name="Loparev V.N."/>
            <person name="Litvintseva A.P."/>
        </authorList>
    </citation>
    <scope>NUCLEOTIDE SEQUENCE [LARGE SCALE GENOMIC DNA]</scope>
    <source>
        <strain evidence="3 4">B09383</strain>
    </source>
</reference>
<feature type="region of interest" description="Disordered" evidence="1">
    <location>
        <begin position="1"/>
        <end position="30"/>
    </location>
</feature>
<accession>A0A2V1AJ38</accession>
<feature type="domain" description="Meiotically up-regulated protein Msb1/Mug8" evidence="2">
    <location>
        <begin position="33"/>
        <end position="351"/>
    </location>
</feature>
<protein>
    <recommendedName>
        <fullName evidence="2">Meiotically up-regulated protein Msb1/Mug8 domain-containing protein</fullName>
    </recommendedName>
</protein>
<dbReference type="PANTHER" id="PTHR28093:SF1">
    <property type="entry name" value="MORPHOGENESIS-RELATED PROTEIN MSB1"/>
    <property type="match status" value="1"/>
</dbReference>
<dbReference type="Proteomes" id="UP000244406">
    <property type="component" value="Unassembled WGS sequence"/>
</dbReference>
<dbReference type="GeneID" id="37001008"/>
<dbReference type="CDD" id="cd04401">
    <property type="entry name" value="RhoGAP_fMSB1"/>
    <property type="match status" value="1"/>
</dbReference>
<feature type="region of interest" description="Disordered" evidence="1">
    <location>
        <begin position="483"/>
        <end position="512"/>
    </location>
</feature>
<feature type="region of interest" description="Disordered" evidence="1">
    <location>
        <begin position="527"/>
        <end position="892"/>
    </location>
</feature>
<name>A0A2V1AJ38_9ASCO</name>
<dbReference type="AlphaFoldDB" id="A0A2V1AJ38"/>
<dbReference type="InterPro" id="IPR037508">
    <property type="entry name" value="Msb1/Mug8"/>
</dbReference>
<dbReference type="InterPro" id="IPR012965">
    <property type="entry name" value="Msb1/Mug8_dom"/>
</dbReference>
<feature type="compositionally biased region" description="Basic and acidic residues" evidence="1">
    <location>
        <begin position="1"/>
        <end position="10"/>
    </location>
</feature>
<proteinExistence type="predicted"/>
<feature type="compositionally biased region" description="Basic residues" evidence="1">
    <location>
        <begin position="761"/>
        <end position="771"/>
    </location>
</feature>
<keyword evidence="4" id="KW-1185">Reference proteome</keyword>
<evidence type="ECO:0000259" key="2">
    <source>
        <dbReference type="Pfam" id="PF08101"/>
    </source>
</evidence>
<dbReference type="PANTHER" id="PTHR28093">
    <property type="entry name" value="MORPHOGENESIS-RELATED PROTEIN MSB1"/>
    <property type="match status" value="1"/>
</dbReference>
<evidence type="ECO:0000313" key="3">
    <source>
        <dbReference type="EMBL" id="PVH18090.1"/>
    </source>
</evidence>
<feature type="compositionally biased region" description="Pro residues" evidence="1">
    <location>
        <begin position="445"/>
        <end position="461"/>
    </location>
</feature>
<comment type="caution">
    <text evidence="3">The sequence shown here is derived from an EMBL/GenBank/DDBJ whole genome shotgun (WGS) entry which is preliminary data.</text>
</comment>
<feature type="region of interest" description="Disordered" evidence="1">
    <location>
        <begin position="426"/>
        <end position="465"/>
    </location>
</feature>
<organism evidence="3 4">
    <name type="scientific">Candidozyma duobushaemuli</name>
    <dbReference type="NCBI Taxonomy" id="1231522"/>
    <lineage>
        <taxon>Eukaryota</taxon>
        <taxon>Fungi</taxon>
        <taxon>Dikarya</taxon>
        <taxon>Ascomycota</taxon>
        <taxon>Saccharomycotina</taxon>
        <taxon>Pichiomycetes</taxon>
        <taxon>Metschnikowiaceae</taxon>
        <taxon>Candidozyma</taxon>
    </lineage>
</organism>
<dbReference type="RefSeq" id="XP_025339030.1">
    <property type="nucleotide sequence ID" value="XM_025479557.1"/>
</dbReference>
<gene>
    <name evidence="3" type="ORF">CXQ87_001007</name>
</gene>
<feature type="compositionally biased region" description="Polar residues" evidence="1">
    <location>
        <begin position="714"/>
        <end position="735"/>
    </location>
</feature>